<evidence type="ECO:0000313" key="1">
    <source>
        <dbReference type="EMBL" id="CAA9475608.1"/>
    </source>
</evidence>
<accession>A0A6J4RNU5</accession>
<dbReference type="AlphaFoldDB" id="A0A6J4RNU5"/>
<reference evidence="1" key="1">
    <citation type="submission" date="2020-02" db="EMBL/GenBank/DDBJ databases">
        <authorList>
            <person name="Meier V. D."/>
        </authorList>
    </citation>
    <scope>NUCLEOTIDE SEQUENCE</scope>
    <source>
        <strain evidence="1">AVDCRST_MAG96</strain>
    </source>
</reference>
<organism evidence="1">
    <name type="scientific">uncultured Segetibacter sp</name>
    <dbReference type="NCBI Taxonomy" id="481133"/>
    <lineage>
        <taxon>Bacteria</taxon>
        <taxon>Pseudomonadati</taxon>
        <taxon>Bacteroidota</taxon>
        <taxon>Chitinophagia</taxon>
        <taxon>Chitinophagales</taxon>
        <taxon>Chitinophagaceae</taxon>
        <taxon>Segetibacter</taxon>
        <taxon>environmental samples</taxon>
    </lineage>
</organism>
<sequence>MLYHGSLPVWLLLYLALACLDLQPLQLKKDKRKLASVKWLGQR</sequence>
<proteinExistence type="predicted"/>
<dbReference type="EMBL" id="CADCVN010000264">
    <property type="protein sequence ID" value="CAA9475608.1"/>
    <property type="molecule type" value="Genomic_DNA"/>
</dbReference>
<gene>
    <name evidence="1" type="ORF">AVDCRST_MAG96-687</name>
</gene>
<protein>
    <submittedName>
        <fullName evidence="1">Uncharacterized protein</fullName>
    </submittedName>
</protein>
<name>A0A6J4RNU5_9BACT</name>